<reference evidence="3" key="2">
    <citation type="journal article" date="2020" name="Nat. Commun.">
        <title>Large-scale genome sequencing of mycorrhizal fungi provides insights into the early evolution of symbiotic traits.</title>
        <authorList>
            <person name="Miyauchi S."/>
            <person name="Kiss E."/>
            <person name="Kuo A."/>
            <person name="Drula E."/>
            <person name="Kohler A."/>
            <person name="Sanchez-Garcia M."/>
            <person name="Morin E."/>
            <person name="Andreopoulos B."/>
            <person name="Barry K.W."/>
            <person name="Bonito G."/>
            <person name="Buee M."/>
            <person name="Carver A."/>
            <person name="Chen C."/>
            <person name="Cichocki N."/>
            <person name="Clum A."/>
            <person name="Culley D."/>
            <person name="Crous P.W."/>
            <person name="Fauchery L."/>
            <person name="Girlanda M."/>
            <person name="Hayes R.D."/>
            <person name="Keri Z."/>
            <person name="LaButti K."/>
            <person name="Lipzen A."/>
            <person name="Lombard V."/>
            <person name="Magnuson J."/>
            <person name="Maillard F."/>
            <person name="Murat C."/>
            <person name="Nolan M."/>
            <person name="Ohm R.A."/>
            <person name="Pangilinan J."/>
            <person name="Pereira M.F."/>
            <person name="Perotto S."/>
            <person name="Peter M."/>
            <person name="Pfister S."/>
            <person name="Riley R."/>
            <person name="Sitrit Y."/>
            <person name="Stielow J.B."/>
            <person name="Szollosi G."/>
            <person name="Zifcakova L."/>
            <person name="Stursova M."/>
            <person name="Spatafora J.W."/>
            <person name="Tedersoo L."/>
            <person name="Vaario L.M."/>
            <person name="Yamada A."/>
            <person name="Yan M."/>
            <person name="Wang P."/>
            <person name="Xu J."/>
            <person name="Bruns T."/>
            <person name="Baldrian P."/>
            <person name="Vilgalys R."/>
            <person name="Dunand C."/>
            <person name="Henrissat B."/>
            <person name="Grigoriev I.V."/>
            <person name="Hibbett D."/>
            <person name="Nagy L.G."/>
            <person name="Martin F.M."/>
        </authorList>
    </citation>
    <scope>NUCLEOTIDE SEQUENCE</scope>
    <source>
        <strain evidence="3">BED1</strain>
    </source>
</reference>
<feature type="chain" id="PRO_5042171208" evidence="2">
    <location>
        <begin position="30"/>
        <end position="296"/>
    </location>
</feature>
<gene>
    <name evidence="3" type="ORF">L210DRAFT_994990</name>
</gene>
<proteinExistence type="predicted"/>
<keyword evidence="2" id="KW-0732">Signal</keyword>
<evidence type="ECO:0000256" key="1">
    <source>
        <dbReference type="SAM" id="Phobius"/>
    </source>
</evidence>
<evidence type="ECO:0000313" key="4">
    <source>
        <dbReference type="Proteomes" id="UP001194468"/>
    </source>
</evidence>
<keyword evidence="1" id="KW-1133">Transmembrane helix</keyword>
<dbReference type="EMBL" id="WHUW01000077">
    <property type="protein sequence ID" value="KAF8427665.1"/>
    <property type="molecule type" value="Genomic_DNA"/>
</dbReference>
<organism evidence="3 4">
    <name type="scientific">Boletus edulis BED1</name>
    <dbReference type="NCBI Taxonomy" id="1328754"/>
    <lineage>
        <taxon>Eukaryota</taxon>
        <taxon>Fungi</taxon>
        <taxon>Dikarya</taxon>
        <taxon>Basidiomycota</taxon>
        <taxon>Agaricomycotina</taxon>
        <taxon>Agaricomycetes</taxon>
        <taxon>Agaricomycetidae</taxon>
        <taxon>Boletales</taxon>
        <taxon>Boletineae</taxon>
        <taxon>Boletaceae</taxon>
        <taxon>Boletoideae</taxon>
        <taxon>Boletus</taxon>
    </lineage>
</organism>
<keyword evidence="1" id="KW-0812">Transmembrane</keyword>
<dbReference type="AlphaFoldDB" id="A0AAD4BGK6"/>
<keyword evidence="4" id="KW-1185">Reference proteome</keyword>
<accession>A0AAD4BGK6</accession>
<sequence length="296" mass="30593">MPCYRDLHLSFAILVILATALLLVGPAVAQFTNAICLSSFDWMTNSKGQNPCLVSAYLVGACVAGGCIVDALHHPHDRYLGPTADEQNPCQCSSVTYNTTSACALCQNGTVVNWSRWSLNCSTLHPGVFSPGVPGGTAVPQWAFQDVTTSDRFSLKLAEVVGDTPESTATQAQSTGSLSLTSTVALLSLMTQTQPATLTPAPVSSPASLMTQTQSAAMLTLTPVASTASSGGSKTETIVMSVAGGIVGVTLPVIAGVTYYIVNKRRSRIPPEPLPPSPNAVYTSGAPFGLLDASGA</sequence>
<feature type="signal peptide" evidence="2">
    <location>
        <begin position="1"/>
        <end position="29"/>
    </location>
</feature>
<protein>
    <submittedName>
        <fullName evidence="3">Uncharacterized protein</fullName>
    </submittedName>
</protein>
<comment type="caution">
    <text evidence="3">The sequence shown here is derived from an EMBL/GenBank/DDBJ whole genome shotgun (WGS) entry which is preliminary data.</text>
</comment>
<dbReference type="Proteomes" id="UP001194468">
    <property type="component" value="Unassembled WGS sequence"/>
</dbReference>
<keyword evidence="1" id="KW-0472">Membrane</keyword>
<reference evidence="3" key="1">
    <citation type="submission" date="2019-10" db="EMBL/GenBank/DDBJ databases">
        <authorList>
            <consortium name="DOE Joint Genome Institute"/>
            <person name="Kuo A."/>
            <person name="Miyauchi S."/>
            <person name="Kiss E."/>
            <person name="Drula E."/>
            <person name="Kohler A."/>
            <person name="Sanchez-Garcia M."/>
            <person name="Andreopoulos B."/>
            <person name="Barry K.W."/>
            <person name="Bonito G."/>
            <person name="Buee M."/>
            <person name="Carver A."/>
            <person name="Chen C."/>
            <person name="Cichocki N."/>
            <person name="Clum A."/>
            <person name="Culley D."/>
            <person name="Crous P.W."/>
            <person name="Fauchery L."/>
            <person name="Girlanda M."/>
            <person name="Hayes R."/>
            <person name="Keri Z."/>
            <person name="LaButti K."/>
            <person name="Lipzen A."/>
            <person name="Lombard V."/>
            <person name="Magnuson J."/>
            <person name="Maillard F."/>
            <person name="Morin E."/>
            <person name="Murat C."/>
            <person name="Nolan M."/>
            <person name="Ohm R."/>
            <person name="Pangilinan J."/>
            <person name="Pereira M."/>
            <person name="Perotto S."/>
            <person name="Peter M."/>
            <person name="Riley R."/>
            <person name="Sitrit Y."/>
            <person name="Stielow B."/>
            <person name="Szollosi G."/>
            <person name="Zifcakova L."/>
            <person name="Stursova M."/>
            <person name="Spatafora J.W."/>
            <person name="Tedersoo L."/>
            <person name="Vaario L.-M."/>
            <person name="Yamada A."/>
            <person name="Yan M."/>
            <person name="Wang P."/>
            <person name="Xu J."/>
            <person name="Bruns T."/>
            <person name="Baldrian P."/>
            <person name="Vilgalys R."/>
            <person name="Henrissat B."/>
            <person name="Grigoriev I.V."/>
            <person name="Hibbett D."/>
            <person name="Nagy L.G."/>
            <person name="Martin F.M."/>
        </authorList>
    </citation>
    <scope>NUCLEOTIDE SEQUENCE</scope>
    <source>
        <strain evidence="3">BED1</strain>
    </source>
</reference>
<evidence type="ECO:0000313" key="3">
    <source>
        <dbReference type="EMBL" id="KAF8427665.1"/>
    </source>
</evidence>
<name>A0AAD4BGK6_BOLED</name>
<evidence type="ECO:0000256" key="2">
    <source>
        <dbReference type="SAM" id="SignalP"/>
    </source>
</evidence>
<feature type="transmembrane region" description="Helical" evidence="1">
    <location>
        <begin position="238"/>
        <end position="262"/>
    </location>
</feature>